<organism evidence="1 2">
    <name type="scientific">Clostridium gelidum</name>
    <dbReference type="NCBI Taxonomy" id="704125"/>
    <lineage>
        <taxon>Bacteria</taxon>
        <taxon>Bacillati</taxon>
        <taxon>Bacillota</taxon>
        <taxon>Clostridia</taxon>
        <taxon>Eubacteriales</taxon>
        <taxon>Clostridiaceae</taxon>
        <taxon>Clostridium</taxon>
    </lineage>
</organism>
<evidence type="ECO:0000313" key="2">
    <source>
        <dbReference type="Proteomes" id="UP000824633"/>
    </source>
</evidence>
<protein>
    <recommendedName>
        <fullName evidence="3">Transposase</fullName>
    </recommendedName>
</protein>
<evidence type="ECO:0000313" key="1">
    <source>
        <dbReference type="EMBL" id="BCZ45559.1"/>
    </source>
</evidence>
<dbReference type="EMBL" id="AP024849">
    <property type="protein sequence ID" value="BCZ45559.1"/>
    <property type="molecule type" value="Genomic_DNA"/>
</dbReference>
<reference evidence="2" key="1">
    <citation type="submission" date="2021-07" db="EMBL/GenBank/DDBJ databases">
        <title>Complete genome sequencing of a Clostridium isolate.</title>
        <authorList>
            <person name="Ueki A."/>
            <person name="Tonouchi A."/>
        </authorList>
    </citation>
    <scope>NUCLEOTIDE SEQUENCE [LARGE SCALE GENOMIC DNA]</scope>
    <source>
        <strain evidence="2">C5S11</strain>
    </source>
</reference>
<sequence length="102" mass="11864">MIKNNIIPIHQIGFQISFENIIPNDDSVRMLYDVMEGLDYTELNRTYSSIGRNPAVLPETMFAVIVYGKGNRKSKLQKYTELLNEFIDKQSKYDEYNSICCD</sequence>
<keyword evidence="2" id="KW-1185">Reference proteome</keyword>
<name>A0ABM7T9C5_9CLOT</name>
<evidence type="ECO:0008006" key="3">
    <source>
        <dbReference type="Google" id="ProtNLM"/>
    </source>
</evidence>
<gene>
    <name evidence="1" type="ORF">psyc5s11_16260</name>
</gene>
<proteinExistence type="predicted"/>
<dbReference type="Proteomes" id="UP000824633">
    <property type="component" value="Chromosome"/>
</dbReference>
<accession>A0ABM7T9C5</accession>